<keyword evidence="1" id="KW-0560">Oxidoreductase</keyword>
<gene>
    <name evidence="2" type="ORF">X975_15004</name>
</gene>
<evidence type="ECO:0000256" key="1">
    <source>
        <dbReference type="ARBA" id="ARBA00023033"/>
    </source>
</evidence>
<dbReference type="OrthoDB" id="6430984at2759"/>
<name>A0A087TF20_STEMI</name>
<dbReference type="GO" id="GO:0004497">
    <property type="term" value="F:monooxygenase activity"/>
    <property type="evidence" value="ECO:0007669"/>
    <property type="project" value="UniProtKB-KW"/>
</dbReference>
<dbReference type="GO" id="GO:0020037">
    <property type="term" value="F:heme binding"/>
    <property type="evidence" value="ECO:0007669"/>
    <property type="project" value="InterPro"/>
</dbReference>
<dbReference type="SUPFAM" id="SSF48264">
    <property type="entry name" value="Cytochrome P450"/>
    <property type="match status" value="1"/>
</dbReference>
<feature type="non-terminal residue" evidence="2">
    <location>
        <position position="48"/>
    </location>
</feature>
<evidence type="ECO:0000313" key="3">
    <source>
        <dbReference type="Proteomes" id="UP000054359"/>
    </source>
</evidence>
<reference evidence="2 3" key="1">
    <citation type="submission" date="2013-11" db="EMBL/GenBank/DDBJ databases">
        <title>Genome sequencing of Stegodyphus mimosarum.</title>
        <authorList>
            <person name="Bechsgaard J."/>
        </authorList>
    </citation>
    <scope>NUCLEOTIDE SEQUENCE [LARGE SCALE GENOMIC DNA]</scope>
</reference>
<organism evidence="2 3">
    <name type="scientific">Stegodyphus mimosarum</name>
    <name type="common">African social velvet spider</name>
    <dbReference type="NCBI Taxonomy" id="407821"/>
    <lineage>
        <taxon>Eukaryota</taxon>
        <taxon>Metazoa</taxon>
        <taxon>Ecdysozoa</taxon>
        <taxon>Arthropoda</taxon>
        <taxon>Chelicerata</taxon>
        <taxon>Arachnida</taxon>
        <taxon>Araneae</taxon>
        <taxon>Araneomorphae</taxon>
        <taxon>Entelegynae</taxon>
        <taxon>Eresoidea</taxon>
        <taxon>Eresidae</taxon>
        <taxon>Stegodyphus</taxon>
    </lineage>
</organism>
<dbReference type="InterPro" id="IPR036396">
    <property type="entry name" value="Cyt_P450_sf"/>
</dbReference>
<evidence type="ECO:0000313" key="2">
    <source>
        <dbReference type="EMBL" id="KFM63709.1"/>
    </source>
</evidence>
<proteinExistence type="predicted"/>
<sequence>MMEMKIILAHVLRNFKVTTLDPLDKVNMMLTVTLRCFNTPRLRFSLRT</sequence>
<dbReference type="GO" id="GO:0005506">
    <property type="term" value="F:iron ion binding"/>
    <property type="evidence" value="ECO:0007669"/>
    <property type="project" value="InterPro"/>
</dbReference>
<keyword evidence="1" id="KW-0503">Monooxygenase</keyword>
<dbReference type="Proteomes" id="UP000054359">
    <property type="component" value="Unassembled WGS sequence"/>
</dbReference>
<dbReference type="GO" id="GO:0016705">
    <property type="term" value="F:oxidoreductase activity, acting on paired donors, with incorporation or reduction of molecular oxygen"/>
    <property type="evidence" value="ECO:0007669"/>
    <property type="project" value="InterPro"/>
</dbReference>
<protein>
    <submittedName>
        <fullName evidence="2">Uncharacterized protein</fullName>
    </submittedName>
</protein>
<keyword evidence="3" id="KW-1185">Reference proteome</keyword>
<accession>A0A087TF20</accession>
<dbReference type="AlphaFoldDB" id="A0A087TF20"/>
<dbReference type="EMBL" id="KK114929">
    <property type="protein sequence ID" value="KFM63709.1"/>
    <property type="molecule type" value="Genomic_DNA"/>
</dbReference>